<evidence type="ECO:0008006" key="4">
    <source>
        <dbReference type="Google" id="ProtNLM"/>
    </source>
</evidence>
<organism evidence="2 3">
    <name type="scientific">Zizania palustris</name>
    <name type="common">Northern wild rice</name>
    <dbReference type="NCBI Taxonomy" id="103762"/>
    <lineage>
        <taxon>Eukaryota</taxon>
        <taxon>Viridiplantae</taxon>
        <taxon>Streptophyta</taxon>
        <taxon>Embryophyta</taxon>
        <taxon>Tracheophyta</taxon>
        <taxon>Spermatophyta</taxon>
        <taxon>Magnoliopsida</taxon>
        <taxon>Liliopsida</taxon>
        <taxon>Poales</taxon>
        <taxon>Poaceae</taxon>
        <taxon>BOP clade</taxon>
        <taxon>Oryzoideae</taxon>
        <taxon>Oryzeae</taxon>
        <taxon>Zizaniinae</taxon>
        <taxon>Zizania</taxon>
    </lineage>
</organism>
<feature type="compositionally biased region" description="Basic residues" evidence="1">
    <location>
        <begin position="20"/>
        <end position="29"/>
    </location>
</feature>
<dbReference type="OrthoDB" id="10261556at2759"/>
<accession>A0A8J5SI16</accession>
<evidence type="ECO:0000313" key="3">
    <source>
        <dbReference type="Proteomes" id="UP000729402"/>
    </source>
</evidence>
<keyword evidence="3" id="KW-1185">Reference proteome</keyword>
<evidence type="ECO:0000256" key="1">
    <source>
        <dbReference type="SAM" id="MobiDB-lite"/>
    </source>
</evidence>
<gene>
    <name evidence="2" type="ORF">GUJ93_ZPchr0005g16105</name>
</gene>
<reference evidence="2" key="2">
    <citation type="submission" date="2021-02" db="EMBL/GenBank/DDBJ databases">
        <authorList>
            <person name="Kimball J.A."/>
            <person name="Haas M.W."/>
            <person name="Macchietto M."/>
            <person name="Kono T."/>
            <person name="Duquette J."/>
            <person name="Shao M."/>
        </authorList>
    </citation>
    <scope>NUCLEOTIDE SEQUENCE</scope>
    <source>
        <tissue evidence="2">Fresh leaf tissue</tissue>
    </source>
</reference>
<name>A0A8J5SI16_ZIZPA</name>
<feature type="region of interest" description="Disordered" evidence="1">
    <location>
        <begin position="1"/>
        <end position="137"/>
    </location>
</feature>
<protein>
    <recommendedName>
        <fullName evidence="4">3'-5' exonuclease domain-containing protein</fullName>
    </recommendedName>
</protein>
<dbReference type="EMBL" id="JAAALK010000284">
    <property type="protein sequence ID" value="KAG8069372.1"/>
    <property type="molecule type" value="Genomic_DNA"/>
</dbReference>
<sequence>MDSSSRSRSRPMHDGGATPHARRRRRHGPMHGGATHNARRRGCHGPMHGGATPNARRRGRHGPMHDGGTTVGDTGGFPSSPTQAQYDTESDIANAEPKPLWDEWPPTDEPTTVESKSLWDEWSPTDEPTTGERTWPPRTSNHDVVFYQYNTTIKTTITVDTVVVEQFLHDIKGNRPPCPMVVGLDTEWRKIGTKAFKLALLQLCIGPRCLVFQVHANQSLKF</sequence>
<reference evidence="2" key="1">
    <citation type="journal article" date="2021" name="bioRxiv">
        <title>Whole Genome Assembly and Annotation of Northern Wild Rice, Zizania palustris L., Supports a Whole Genome Duplication in the Zizania Genus.</title>
        <authorList>
            <person name="Haas M."/>
            <person name="Kono T."/>
            <person name="Macchietto M."/>
            <person name="Millas R."/>
            <person name="McGilp L."/>
            <person name="Shao M."/>
            <person name="Duquette J."/>
            <person name="Hirsch C.N."/>
            <person name="Kimball J."/>
        </authorList>
    </citation>
    <scope>NUCLEOTIDE SEQUENCE</scope>
    <source>
        <tissue evidence="2">Fresh leaf tissue</tissue>
    </source>
</reference>
<comment type="caution">
    <text evidence="2">The sequence shown here is derived from an EMBL/GenBank/DDBJ whole genome shotgun (WGS) entry which is preliminary data.</text>
</comment>
<dbReference type="AlphaFoldDB" id="A0A8J5SI16"/>
<dbReference type="Proteomes" id="UP000729402">
    <property type="component" value="Unassembled WGS sequence"/>
</dbReference>
<evidence type="ECO:0000313" key="2">
    <source>
        <dbReference type="EMBL" id="KAG8069372.1"/>
    </source>
</evidence>
<feature type="compositionally biased region" description="Polar residues" evidence="1">
    <location>
        <begin position="77"/>
        <end position="87"/>
    </location>
</feature>
<proteinExistence type="predicted"/>